<protein>
    <submittedName>
        <fullName evidence="3">Carbonic anhydrase</fullName>
        <ecNumber evidence="3">4.2.1.1</ecNumber>
    </submittedName>
</protein>
<evidence type="ECO:0000313" key="3">
    <source>
        <dbReference type="EMBL" id="VEI64258.1"/>
    </source>
</evidence>
<organism evidence="3 4">
    <name type="scientific">Serratia fonticola</name>
    <dbReference type="NCBI Taxonomy" id="47917"/>
    <lineage>
        <taxon>Bacteria</taxon>
        <taxon>Pseudomonadati</taxon>
        <taxon>Pseudomonadota</taxon>
        <taxon>Gammaproteobacteria</taxon>
        <taxon>Enterobacterales</taxon>
        <taxon>Yersiniaceae</taxon>
        <taxon>Serratia</taxon>
    </lineage>
</organism>
<feature type="binding site" evidence="2">
    <location>
        <position position="99"/>
    </location>
    <ligand>
        <name>Zn(2+)</name>
        <dbReference type="ChEBI" id="CHEBI:29105"/>
    </ligand>
</feature>
<dbReference type="STRING" id="47917.AV650_08570"/>
<evidence type="ECO:0000256" key="1">
    <source>
        <dbReference type="ARBA" id="ARBA00006217"/>
    </source>
</evidence>
<dbReference type="Gene3D" id="3.40.1050.10">
    <property type="entry name" value="Carbonic anhydrase"/>
    <property type="match status" value="1"/>
</dbReference>
<dbReference type="InterPro" id="IPR001765">
    <property type="entry name" value="Carbonic_anhydrase"/>
</dbReference>
<dbReference type="KEGG" id="sfw:WN53_13070"/>
<feature type="binding site" evidence="2">
    <location>
        <position position="153"/>
    </location>
    <ligand>
        <name>Zn(2+)</name>
        <dbReference type="ChEBI" id="CHEBI:29105"/>
    </ligand>
</feature>
<dbReference type="Pfam" id="PF00484">
    <property type="entry name" value="Pro_CA"/>
    <property type="match status" value="1"/>
</dbReference>
<proteinExistence type="inferred from homology"/>
<evidence type="ECO:0000313" key="4">
    <source>
        <dbReference type="Proteomes" id="UP000270487"/>
    </source>
</evidence>
<dbReference type="NCBIfam" id="NF011765">
    <property type="entry name" value="PRK15219.1"/>
    <property type="match status" value="1"/>
</dbReference>
<dbReference type="SUPFAM" id="SSF53056">
    <property type="entry name" value="beta-carbonic anhydrase, cab"/>
    <property type="match status" value="1"/>
</dbReference>
<dbReference type="SMART" id="SM00947">
    <property type="entry name" value="Pro_CA"/>
    <property type="match status" value="1"/>
</dbReference>
<sequence>MSKLPDQEPPRRALLKRTAALSVLAMTGIAGFTAPSVAFAAAMTKEQRDKMTPDDIIASFKQGNMRFREGKMQQHDYVAQKQASAQGQFPAAVILSCIDSRAPAEILLDTGIGETFNARVAGNIQNDDILGSMEFACAAAGAKVVLVMGHTACGAVRGAIENVELGNLTGLLNKIKPAIDKTEFKGERSGSNYEFVDAVAKTNVEMTIADIRKNSPVLKKLEEEGKIKIVGSMYHLDGGKVEFLA</sequence>
<accession>A0A0F7HB75</accession>
<dbReference type="PANTHER" id="PTHR11002">
    <property type="entry name" value="CARBONIC ANHYDRASE"/>
    <property type="match status" value="1"/>
</dbReference>
<reference evidence="3 4" key="1">
    <citation type="submission" date="2018-12" db="EMBL/GenBank/DDBJ databases">
        <authorList>
            <consortium name="Pathogen Informatics"/>
        </authorList>
    </citation>
    <scope>NUCLEOTIDE SEQUENCE [LARGE SCALE GENOMIC DNA]</scope>
    <source>
        <strain evidence="3 4">NCTC13193</strain>
    </source>
</reference>
<name>A0A0F7HB75_SERFO</name>
<dbReference type="InterPro" id="IPR036874">
    <property type="entry name" value="Carbonic_anhydrase_sf"/>
</dbReference>
<dbReference type="CDD" id="cd03378">
    <property type="entry name" value="beta_CA_cladeC"/>
    <property type="match status" value="1"/>
</dbReference>
<dbReference type="AlphaFoldDB" id="A0A0F7HB75"/>
<dbReference type="Proteomes" id="UP000270487">
    <property type="component" value="Chromosome"/>
</dbReference>
<feature type="binding site" evidence="2">
    <location>
        <position position="150"/>
    </location>
    <ligand>
        <name>Zn(2+)</name>
        <dbReference type="ChEBI" id="CHEBI:29105"/>
    </ligand>
</feature>
<dbReference type="GO" id="GO:0004089">
    <property type="term" value="F:carbonate dehydratase activity"/>
    <property type="evidence" value="ECO:0007669"/>
    <property type="project" value="UniProtKB-EC"/>
</dbReference>
<dbReference type="GeneID" id="30321098"/>
<dbReference type="RefSeq" id="WP_024484159.1">
    <property type="nucleotide sequence ID" value="NZ_CAMFLQ010000057.1"/>
</dbReference>
<dbReference type="EC" id="4.2.1.1" evidence="3"/>
<comment type="cofactor">
    <cofactor evidence="2">
        <name>Zn(2+)</name>
        <dbReference type="ChEBI" id="CHEBI:29105"/>
    </cofactor>
    <text evidence="2">Binds 1 zinc ion per subunit.</text>
</comment>
<feature type="binding site" evidence="2">
    <location>
        <position position="97"/>
    </location>
    <ligand>
        <name>Zn(2+)</name>
        <dbReference type="ChEBI" id="CHEBI:29105"/>
    </ligand>
</feature>
<dbReference type="InterPro" id="IPR006311">
    <property type="entry name" value="TAT_signal"/>
</dbReference>
<gene>
    <name evidence="3" type="primary">cynT_3</name>
    <name evidence="3" type="ORF">NCTC13193_01067</name>
</gene>
<keyword evidence="2" id="KW-0862">Zinc</keyword>
<dbReference type="PANTHER" id="PTHR11002:SF79">
    <property type="entry name" value="CARBONIC ANHYDRASE 2"/>
    <property type="match status" value="1"/>
</dbReference>
<dbReference type="EMBL" id="LR134492">
    <property type="protein sequence ID" value="VEI64258.1"/>
    <property type="molecule type" value="Genomic_DNA"/>
</dbReference>
<keyword evidence="3" id="KW-0456">Lyase</keyword>
<evidence type="ECO:0000256" key="2">
    <source>
        <dbReference type="PIRSR" id="PIRSR601765-1"/>
    </source>
</evidence>
<dbReference type="PROSITE" id="PS51318">
    <property type="entry name" value="TAT"/>
    <property type="match status" value="1"/>
</dbReference>
<comment type="similarity">
    <text evidence="1">Belongs to the beta-class carbonic anhydrase family.</text>
</comment>
<dbReference type="GO" id="GO:0008270">
    <property type="term" value="F:zinc ion binding"/>
    <property type="evidence" value="ECO:0007669"/>
    <property type="project" value="InterPro"/>
</dbReference>
<keyword evidence="2" id="KW-0479">Metal-binding</keyword>